<dbReference type="PROSITE" id="PS51257">
    <property type="entry name" value="PROKAR_LIPOPROTEIN"/>
    <property type="match status" value="1"/>
</dbReference>
<evidence type="ECO:0000313" key="3">
    <source>
        <dbReference type="EMBL" id="MBM6400760.1"/>
    </source>
</evidence>
<dbReference type="EMBL" id="JAFDVD010000010">
    <property type="protein sequence ID" value="MBM6400760.1"/>
    <property type="molecule type" value="Genomic_DNA"/>
</dbReference>
<dbReference type="SUPFAM" id="SSF53850">
    <property type="entry name" value="Periplasmic binding protein-like II"/>
    <property type="match status" value="1"/>
</dbReference>
<keyword evidence="1" id="KW-0732">Signal</keyword>
<dbReference type="RefSeq" id="WP_204131240.1">
    <property type="nucleotide sequence ID" value="NZ_JAFDVD010000010.1"/>
</dbReference>
<comment type="caution">
    <text evidence="3">The sequence shown here is derived from an EMBL/GenBank/DDBJ whole genome shotgun (WGS) entry which is preliminary data.</text>
</comment>
<evidence type="ECO:0000313" key="4">
    <source>
        <dbReference type="Proteomes" id="UP001430172"/>
    </source>
</evidence>
<name>A0ABS2CLJ1_9MICO</name>
<evidence type="ECO:0000256" key="1">
    <source>
        <dbReference type="SAM" id="SignalP"/>
    </source>
</evidence>
<dbReference type="Gene3D" id="3.10.105.10">
    <property type="entry name" value="Dipeptide-binding Protein, Domain 3"/>
    <property type="match status" value="1"/>
</dbReference>
<gene>
    <name evidence="3" type="ORF">JQN70_10220</name>
</gene>
<dbReference type="Pfam" id="PF04069">
    <property type="entry name" value="OpuAC"/>
    <property type="match status" value="1"/>
</dbReference>
<feature type="signal peptide" evidence="1">
    <location>
        <begin position="1"/>
        <end position="22"/>
    </location>
</feature>
<dbReference type="Gene3D" id="3.40.190.100">
    <property type="entry name" value="Glycine betaine-binding periplasmic protein, domain 2"/>
    <property type="match status" value="1"/>
</dbReference>
<protein>
    <submittedName>
        <fullName evidence="3">ABC transporter substrate-binding protein</fullName>
    </submittedName>
</protein>
<dbReference type="CDD" id="cd13643">
    <property type="entry name" value="PBP2_BCP_2"/>
    <property type="match status" value="1"/>
</dbReference>
<keyword evidence="4" id="KW-1185">Reference proteome</keyword>
<dbReference type="InterPro" id="IPR007210">
    <property type="entry name" value="ABC_Gly_betaine_transp_sub-bd"/>
</dbReference>
<organism evidence="3 4">
    <name type="scientific">Phycicoccus sonneratiae</name>
    <dbReference type="NCBI Taxonomy" id="2807628"/>
    <lineage>
        <taxon>Bacteria</taxon>
        <taxon>Bacillati</taxon>
        <taxon>Actinomycetota</taxon>
        <taxon>Actinomycetes</taxon>
        <taxon>Micrococcales</taxon>
        <taxon>Intrasporangiaceae</taxon>
        <taxon>Phycicoccus</taxon>
    </lineage>
</organism>
<feature type="chain" id="PRO_5045480775" evidence="1">
    <location>
        <begin position="23"/>
        <end position="323"/>
    </location>
</feature>
<feature type="domain" description="ABC-type glycine betaine transport system substrate-binding" evidence="2">
    <location>
        <begin position="46"/>
        <end position="312"/>
    </location>
</feature>
<accession>A0ABS2CLJ1</accession>
<sequence length="323" mass="34970">MPRGTTRLPLIAGLAAVALGLAACGGGNIEQSGGSDTAAGGKDCGDLRIAVNPWTGYVSNAHVIGYVAKTKLGCNVTYPDVKEEVGWQGMASGSIDTIVENWGHADLTKKYITEQKTVQDAGLTGNQGIIGWYVPPWMAEKYPDITNWENLNKYADMFKTSESGGKGQLLDGDPSYVTNDEALVANLKLDYKVVTGGSEAALITSFRQAEKNKTPLLAYFYDPQWFFSEMKLVKVDLPKYTDGCDADAKKVACDYPPYALNKLIATKFAESGSPAVDLIKKFQWTNDDQNAVSEMIANQNMTPDDAAKKWVEANPDKVAAWLG</sequence>
<dbReference type="Proteomes" id="UP001430172">
    <property type="component" value="Unassembled WGS sequence"/>
</dbReference>
<evidence type="ECO:0000259" key="2">
    <source>
        <dbReference type="Pfam" id="PF04069"/>
    </source>
</evidence>
<dbReference type="Gene3D" id="3.40.190.10">
    <property type="entry name" value="Periplasmic binding protein-like II"/>
    <property type="match status" value="1"/>
</dbReference>
<reference evidence="3" key="1">
    <citation type="submission" date="2021-02" db="EMBL/GenBank/DDBJ databases">
        <title>Phycicoccus sp. MQZ13P-5T, whole genome shotgun sequence.</title>
        <authorList>
            <person name="Tuo L."/>
        </authorList>
    </citation>
    <scope>NUCLEOTIDE SEQUENCE</scope>
    <source>
        <strain evidence="3">MQZ13P-5</strain>
    </source>
</reference>
<proteinExistence type="predicted"/>